<dbReference type="InterPro" id="IPR014962">
    <property type="entry name" value="YolD"/>
</dbReference>
<organism evidence="1 2">
    <name type="scientific">Salibacterium salarium</name>
    <dbReference type="NCBI Taxonomy" id="284579"/>
    <lineage>
        <taxon>Bacteria</taxon>
        <taxon>Bacillati</taxon>
        <taxon>Bacillota</taxon>
        <taxon>Bacilli</taxon>
        <taxon>Bacillales</taxon>
        <taxon>Bacillaceae</taxon>
    </lineage>
</organism>
<dbReference type="PANTHER" id="PTHR40051:SF1">
    <property type="entry name" value="YOLD-LIKE FAMILY PROTEIN"/>
    <property type="match status" value="1"/>
</dbReference>
<dbReference type="EMBL" id="RBVX01000034">
    <property type="protein sequence ID" value="RSL30619.1"/>
    <property type="molecule type" value="Genomic_DNA"/>
</dbReference>
<reference evidence="1 2" key="1">
    <citation type="submission" date="2018-10" db="EMBL/GenBank/DDBJ databases">
        <title>Draft genome sequence of Bacillus salarius IM0101, isolated from a hypersaline soil in Inner Mongolia, China.</title>
        <authorList>
            <person name="Yamprayoonswat W."/>
            <person name="Boonvisut S."/>
            <person name="Jumpathong W."/>
            <person name="Sittihan S."/>
            <person name="Ruangsuj P."/>
            <person name="Wanthongcharoen S."/>
            <person name="Thongpramul N."/>
            <person name="Pimmason S."/>
            <person name="Yu B."/>
            <person name="Yasawong M."/>
        </authorList>
    </citation>
    <scope>NUCLEOTIDE SEQUENCE [LARGE SCALE GENOMIC DNA]</scope>
    <source>
        <strain evidence="1 2">IM0101</strain>
    </source>
</reference>
<comment type="caution">
    <text evidence="1">The sequence shown here is derived from an EMBL/GenBank/DDBJ whole genome shotgun (WGS) entry which is preliminary data.</text>
</comment>
<dbReference type="RefSeq" id="WP_125560218.1">
    <property type="nucleotide sequence ID" value="NZ_RBVX01000034.1"/>
</dbReference>
<dbReference type="AlphaFoldDB" id="A0A3R9PH94"/>
<name>A0A3R9PH94_9BACI</name>
<dbReference type="Pfam" id="PF08863">
    <property type="entry name" value="YolD"/>
    <property type="match status" value="1"/>
</dbReference>
<accession>A0A3R9PH94</accession>
<dbReference type="PANTHER" id="PTHR40051">
    <property type="entry name" value="IG HYPOTHETICAL 15966"/>
    <property type="match status" value="1"/>
</dbReference>
<evidence type="ECO:0000313" key="1">
    <source>
        <dbReference type="EMBL" id="RSL30619.1"/>
    </source>
</evidence>
<proteinExistence type="predicted"/>
<evidence type="ECO:0000313" key="2">
    <source>
        <dbReference type="Proteomes" id="UP000275076"/>
    </source>
</evidence>
<dbReference type="OrthoDB" id="2376882at2"/>
<sequence>MKGNKLTPGSNMRWESSRMILPEHREQWLKHQKQHNKAKKPELDPQRWEELEWLLSDAMRNNDSLRFTYWQDGLFFEVIGVCHYINHAQQQFHLMTQDGVHYLSFHKLVNVDLQSTII</sequence>
<keyword evidence="2" id="KW-1185">Reference proteome</keyword>
<gene>
    <name evidence="1" type="ORF">D7Z54_24980</name>
</gene>
<dbReference type="Proteomes" id="UP000275076">
    <property type="component" value="Unassembled WGS sequence"/>
</dbReference>
<protein>
    <submittedName>
        <fullName evidence="1">YolD-like family protein</fullName>
    </submittedName>
</protein>